<dbReference type="AlphaFoldDB" id="A0A2W7IBA5"/>
<organism evidence="1 2">
    <name type="scientific">Mesonia algae</name>
    <dbReference type="NCBI Taxonomy" id="213248"/>
    <lineage>
        <taxon>Bacteria</taxon>
        <taxon>Pseudomonadati</taxon>
        <taxon>Bacteroidota</taxon>
        <taxon>Flavobacteriia</taxon>
        <taxon>Flavobacteriales</taxon>
        <taxon>Flavobacteriaceae</taxon>
        <taxon>Mesonia</taxon>
    </lineage>
</organism>
<evidence type="ECO:0000313" key="1">
    <source>
        <dbReference type="EMBL" id="PZW43984.1"/>
    </source>
</evidence>
<dbReference type="CDD" id="cd00586">
    <property type="entry name" value="4HBT"/>
    <property type="match status" value="1"/>
</dbReference>
<name>A0A2W7IBA5_9FLAO</name>
<dbReference type="Gene3D" id="3.10.129.10">
    <property type="entry name" value="Hotdog Thioesterase"/>
    <property type="match status" value="1"/>
</dbReference>
<dbReference type="Proteomes" id="UP000249542">
    <property type="component" value="Unassembled WGS sequence"/>
</dbReference>
<dbReference type="InterPro" id="IPR050563">
    <property type="entry name" value="4-hydroxybenzoyl-CoA_TE"/>
</dbReference>
<dbReference type="PANTHER" id="PTHR31793">
    <property type="entry name" value="4-HYDROXYBENZOYL-COA THIOESTERASE FAMILY MEMBER"/>
    <property type="match status" value="1"/>
</dbReference>
<dbReference type="InterPro" id="IPR029069">
    <property type="entry name" value="HotDog_dom_sf"/>
</dbReference>
<keyword evidence="1" id="KW-0378">Hydrolase</keyword>
<dbReference type="Pfam" id="PF13279">
    <property type="entry name" value="4HBT_2"/>
    <property type="match status" value="1"/>
</dbReference>
<keyword evidence="2" id="KW-1185">Reference proteome</keyword>
<evidence type="ECO:0000313" key="2">
    <source>
        <dbReference type="Proteomes" id="UP000249542"/>
    </source>
</evidence>
<dbReference type="RefSeq" id="WP_111539981.1">
    <property type="nucleotide sequence ID" value="NZ_QKYV01000001.1"/>
</dbReference>
<proteinExistence type="predicted"/>
<sequence length="162" mass="18954">MFTKEFEIRWSDIDANRHLANSAYMNFMSHTRMAFLLEHGFGQKQLAEYNIGPVVFYEHIYYFKEVFAGKPVSVSLELKGISEDGMFFEFLHNIYDHKGRNCASCEMLGSWIDLKERSLVTLPKNLLEQLNTLSRTEDFKILTKEDTRRFGKKPKDVDPSLL</sequence>
<protein>
    <submittedName>
        <fullName evidence="1">Acyl-CoA thioester hydrolase</fullName>
    </submittedName>
</protein>
<accession>A0A2W7IBA5</accession>
<gene>
    <name evidence="1" type="ORF">LX95_00313</name>
</gene>
<dbReference type="SUPFAM" id="SSF54637">
    <property type="entry name" value="Thioesterase/thiol ester dehydrase-isomerase"/>
    <property type="match status" value="1"/>
</dbReference>
<dbReference type="PANTHER" id="PTHR31793:SF24">
    <property type="entry name" value="LONG-CHAIN ACYL-COA THIOESTERASE FADM"/>
    <property type="match status" value="1"/>
</dbReference>
<comment type="caution">
    <text evidence="1">The sequence shown here is derived from an EMBL/GenBank/DDBJ whole genome shotgun (WGS) entry which is preliminary data.</text>
</comment>
<dbReference type="EMBL" id="QKYV01000001">
    <property type="protein sequence ID" value="PZW43984.1"/>
    <property type="molecule type" value="Genomic_DNA"/>
</dbReference>
<dbReference type="GO" id="GO:0047617">
    <property type="term" value="F:fatty acyl-CoA hydrolase activity"/>
    <property type="evidence" value="ECO:0007669"/>
    <property type="project" value="TreeGrafter"/>
</dbReference>
<reference evidence="1 2" key="1">
    <citation type="submission" date="2018-06" db="EMBL/GenBank/DDBJ databases">
        <title>Genomic Encyclopedia of Archaeal and Bacterial Type Strains, Phase II (KMG-II): from individual species to whole genera.</title>
        <authorList>
            <person name="Goeker M."/>
        </authorList>
    </citation>
    <scope>NUCLEOTIDE SEQUENCE [LARGE SCALE GENOMIC DNA]</scope>
    <source>
        <strain evidence="1 2">DSM 15361</strain>
    </source>
</reference>